<organism evidence="1 2">
    <name type="scientific">Kitasatospora atroaurantiaca</name>
    <dbReference type="NCBI Taxonomy" id="285545"/>
    <lineage>
        <taxon>Bacteria</taxon>
        <taxon>Bacillati</taxon>
        <taxon>Actinomycetota</taxon>
        <taxon>Actinomycetes</taxon>
        <taxon>Kitasatosporales</taxon>
        <taxon>Streptomycetaceae</taxon>
        <taxon>Kitasatospora</taxon>
    </lineage>
</organism>
<proteinExistence type="predicted"/>
<sequence>MVVTEPAADWLHSVAGVQSHHRSLLLWPDLLDGAGWSRVRPLLHTGARILSLGRPLPDGESAALRAVPLEVWGADAPDGPPGGAACDVPGPACDVPGPACDVPGPAEWQQLAALWQQAGLTPLPPTARDDPSWSHARIHRDGRPVAAAGAQQLLAPLGESGARLLVCSVVCEPAARRTGAARRCVQALTAGRGGAAALLEPGSGSDRFFAGIGWRPVGRAYLYRYC</sequence>
<dbReference type="Gene3D" id="3.40.630.30">
    <property type="match status" value="1"/>
</dbReference>
<protein>
    <recommendedName>
        <fullName evidence="3">N-acetyltransferase domain-containing protein</fullName>
    </recommendedName>
</protein>
<evidence type="ECO:0000313" key="1">
    <source>
        <dbReference type="EMBL" id="TWE15527.1"/>
    </source>
</evidence>
<evidence type="ECO:0000313" key="2">
    <source>
        <dbReference type="Proteomes" id="UP000318416"/>
    </source>
</evidence>
<keyword evidence="2" id="KW-1185">Reference proteome</keyword>
<dbReference type="OrthoDB" id="109585at2"/>
<dbReference type="EMBL" id="VIVR01000001">
    <property type="protein sequence ID" value="TWE15527.1"/>
    <property type="molecule type" value="Genomic_DNA"/>
</dbReference>
<evidence type="ECO:0008006" key="3">
    <source>
        <dbReference type="Google" id="ProtNLM"/>
    </source>
</evidence>
<comment type="caution">
    <text evidence="1">The sequence shown here is derived from an EMBL/GenBank/DDBJ whole genome shotgun (WGS) entry which is preliminary data.</text>
</comment>
<name>A0A561EIS8_9ACTN</name>
<dbReference type="Proteomes" id="UP000318416">
    <property type="component" value="Unassembled WGS sequence"/>
</dbReference>
<dbReference type="SUPFAM" id="SSF55729">
    <property type="entry name" value="Acyl-CoA N-acyltransferases (Nat)"/>
    <property type="match status" value="1"/>
</dbReference>
<gene>
    <name evidence="1" type="ORF">FB465_0427</name>
</gene>
<dbReference type="InterPro" id="IPR016181">
    <property type="entry name" value="Acyl_CoA_acyltransferase"/>
</dbReference>
<reference evidence="1 2" key="1">
    <citation type="submission" date="2019-06" db="EMBL/GenBank/DDBJ databases">
        <title>Sequencing the genomes of 1000 actinobacteria strains.</title>
        <authorList>
            <person name="Klenk H.-P."/>
        </authorList>
    </citation>
    <scope>NUCLEOTIDE SEQUENCE [LARGE SCALE GENOMIC DNA]</scope>
    <source>
        <strain evidence="1 2">DSM 41649</strain>
    </source>
</reference>
<dbReference type="RefSeq" id="WP_145787050.1">
    <property type="nucleotide sequence ID" value="NZ_BAAABR010000028.1"/>
</dbReference>
<accession>A0A561EIS8</accession>
<dbReference type="AlphaFoldDB" id="A0A561EIS8"/>